<dbReference type="AlphaFoldDB" id="A0A1P8UWI0"/>
<evidence type="ECO:0000313" key="1">
    <source>
        <dbReference type="EMBL" id="APZ53730.1"/>
    </source>
</evidence>
<protein>
    <submittedName>
        <fullName evidence="1">Uncharacterized protein</fullName>
    </submittedName>
</protein>
<dbReference type="STRING" id="1250539.Ga0080574_TMP3396"/>
<dbReference type="OrthoDB" id="7828060at2"/>
<organism evidence="1 2">
    <name type="scientific">Salipiger abyssi</name>
    <dbReference type="NCBI Taxonomy" id="1250539"/>
    <lineage>
        <taxon>Bacteria</taxon>
        <taxon>Pseudomonadati</taxon>
        <taxon>Pseudomonadota</taxon>
        <taxon>Alphaproteobacteria</taxon>
        <taxon>Rhodobacterales</taxon>
        <taxon>Roseobacteraceae</taxon>
        <taxon>Salipiger</taxon>
    </lineage>
</organism>
<evidence type="ECO:0000313" key="2">
    <source>
        <dbReference type="Proteomes" id="UP000187059"/>
    </source>
</evidence>
<dbReference type="RefSeq" id="WP_076702576.1">
    <property type="nucleotide sequence ID" value="NZ_CP015093.1"/>
</dbReference>
<reference evidence="1 2" key="1">
    <citation type="submission" date="2016-04" db="EMBL/GenBank/DDBJ databases">
        <title>Deep-sea bacteria in the southern Pacific.</title>
        <authorList>
            <person name="Tang K."/>
        </authorList>
    </citation>
    <scope>NUCLEOTIDE SEQUENCE [LARGE SCALE GENOMIC DNA]</scope>
    <source>
        <strain evidence="1 2">JLT2014</strain>
    </source>
</reference>
<proteinExistence type="predicted"/>
<dbReference type="EMBL" id="CP015093">
    <property type="protein sequence ID" value="APZ53730.1"/>
    <property type="molecule type" value="Genomic_DNA"/>
</dbReference>
<gene>
    <name evidence="1" type="ORF">Ga0080574_TMP3396</name>
</gene>
<keyword evidence="2" id="KW-1185">Reference proteome</keyword>
<dbReference type="Proteomes" id="UP000187059">
    <property type="component" value="Chromosome"/>
</dbReference>
<dbReference type="KEGG" id="paby:Ga0080574_TMP3396"/>
<sequence>MSARPAFTLTEASDLPEYPISSAERVDSHYFLQWNLKRWRGSSFRKLVDADVGWYGFNLFCVAQDSTPLGTLSCDDRELAADLNIPLERWQSLMKREITPLHGWRRYLCDNGQIRYGHVVVIEVAQEALDSRRRNAAKNAEDRMRKRLRTIAGHLRTITGSATYAQDDARQNAVSDWIEAVYPGGSATERRVREAVDDLSAREAVRDVRR</sequence>
<accession>A0A1P8UWI0</accession>
<name>A0A1P8UWI0_9RHOB</name>